<reference evidence="2" key="1">
    <citation type="submission" date="2021-01" db="EMBL/GenBank/DDBJ databases">
        <title>Genome seq and assembly of Tabrizicola sp. KVB23.</title>
        <authorList>
            <person name="Chhetri G."/>
        </authorList>
    </citation>
    <scope>NUCLEOTIDE SEQUENCE</scope>
    <source>
        <strain evidence="2">KVB23</strain>
    </source>
</reference>
<name>A0A8J7STS3_9RHOB</name>
<protein>
    <submittedName>
        <fullName evidence="2">Uncharacterized protein</fullName>
    </submittedName>
</protein>
<keyword evidence="1" id="KW-1133">Transmembrane helix</keyword>
<comment type="caution">
    <text evidence="2">The sequence shown here is derived from an EMBL/GenBank/DDBJ whole genome shotgun (WGS) entry which is preliminary data.</text>
</comment>
<feature type="transmembrane region" description="Helical" evidence="1">
    <location>
        <begin position="12"/>
        <end position="30"/>
    </location>
</feature>
<evidence type="ECO:0000313" key="3">
    <source>
        <dbReference type="Proteomes" id="UP000619033"/>
    </source>
</evidence>
<keyword evidence="1" id="KW-0472">Membrane</keyword>
<keyword evidence="1" id="KW-0812">Transmembrane</keyword>
<dbReference type="EMBL" id="JAESVP010000005">
    <property type="protein sequence ID" value="MBL4928865.1"/>
    <property type="molecule type" value="Genomic_DNA"/>
</dbReference>
<sequence>MIRPAVRAALYRWREVIAAAAIGAVGLWFIRLGGLILIPAGAGILALGAGLGLNAWRRLRFGQEVGAPGVVEVDEGQISYLGPEIGGFVSLPELVEIKLITLRGRRLWRLKQADGQAILVPVDAAGADRLFDAFASLPGMGTADLVAALGPEPGSGGHLPVPDGLAGMRMVWRRPGAGVVARP</sequence>
<dbReference type="Proteomes" id="UP000619033">
    <property type="component" value="Unassembled WGS sequence"/>
</dbReference>
<proteinExistence type="predicted"/>
<dbReference type="AlphaFoldDB" id="A0A8J7STS3"/>
<dbReference type="RefSeq" id="WP_202661302.1">
    <property type="nucleotide sequence ID" value="NZ_JAESVP010000005.1"/>
</dbReference>
<keyword evidence="3" id="KW-1185">Reference proteome</keyword>
<feature type="transmembrane region" description="Helical" evidence="1">
    <location>
        <begin position="36"/>
        <end position="56"/>
    </location>
</feature>
<evidence type="ECO:0000313" key="2">
    <source>
        <dbReference type="EMBL" id="MBL4928865.1"/>
    </source>
</evidence>
<gene>
    <name evidence="2" type="ORF">JI744_12180</name>
</gene>
<organism evidence="2 3">
    <name type="scientific">Fuscibacter oryzae</name>
    <dbReference type="NCBI Taxonomy" id="2803939"/>
    <lineage>
        <taxon>Bacteria</taxon>
        <taxon>Pseudomonadati</taxon>
        <taxon>Pseudomonadota</taxon>
        <taxon>Alphaproteobacteria</taxon>
        <taxon>Rhodobacterales</taxon>
        <taxon>Paracoccaceae</taxon>
        <taxon>Fuscibacter</taxon>
    </lineage>
</organism>
<evidence type="ECO:0000256" key="1">
    <source>
        <dbReference type="SAM" id="Phobius"/>
    </source>
</evidence>
<accession>A0A8J7STS3</accession>